<dbReference type="PROSITE" id="PS51257">
    <property type="entry name" value="PROKAR_LIPOPROTEIN"/>
    <property type="match status" value="1"/>
</dbReference>
<accession>A0A6G4XAI8</accession>
<keyword evidence="1" id="KW-0732">Signal</keyword>
<evidence type="ECO:0000313" key="3">
    <source>
        <dbReference type="Proteomes" id="UP000477722"/>
    </source>
</evidence>
<evidence type="ECO:0000256" key="1">
    <source>
        <dbReference type="SAM" id="SignalP"/>
    </source>
</evidence>
<comment type="caution">
    <text evidence="2">The sequence shown here is derived from an EMBL/GenBank/DDBJ whole genome shotgun (WGS) entry which is preliminary data.</text>
</comment>
<protein>
    <recommendedName>
        <fullName evidence="4">Lipoprotein</fullName>
    </recommendedName>
</protein>
<dbReference type="Proteomes" id="UP000477722">
    <property type="component" value="Unassembled WGS sequence"/>
</dbReference>
<organism evidence="2 3">
    <name type="scientific">Streptomyces boncukensis</name>
    <dbReference type="NCBI Taxonomy" id="2711219"/>
    <lineage>
        <taxon>Bacteria</taxon>
        <taxon>Bacillati</taxon>
        <taxon>Actinomycetota</taxon>
        <taxon>Actinomycetes</taxon>
        <taxon>Kitasatosporales</taxon>
        <taxon>Streptomycetaceae</taxon>
        <taxon>Streptomyces</taxon>
    </lineage>
</organism>
<evidence type="ECO:0008006" key="4">
    <source>
        <dbReference type="Google" id="ProtNLM"/>
    </source>
</evidence>
<gene>
    <name evidence="2" type="ORF">G5C65_37195</name>
</gene>
<dbReference type="EMBL" id="JAAKZZ010000944">
    <property type="protein sequence ID" value="NGO73857.1"/>
    <property type="molecule type" value="Genomic_DNA"/>
</dbReference>
<keyword evidence="3" id="KW-1185">Reference proteome</keyword>
<sequence length="180" mass="19594">MPISRQVVASLLCVATTVVAAGCSENKLSTPEAFCQIPVAKDSLSPLLPKEGNLKQKRSPITEPGLKREGALCNIQVDSQRILYASVLHYSEKPEPMNWKAAASPYNHAARRKVSFPGTAMIAPGNATIRAKCDSTSEYMQFVLDLNGERVNDSPTGYKKLQKFANDFVPNATKKYGCTS</sequence>
<feature type="chain" id="PRO_5026117423" description="Lipoprotein" evidence="1">
    <location>
        <begin position="21"/>
        <end position="180"/>
    </location>
</feature>
<reference evidence="2 3" key="1">
    <citation type="submission" date="2020-02" db="EMBL/GenBank/DDBJ databases">
        <title>Whole-genome analyses of novel actinobacteria.</title>
        <authorList>
            <person name="Sahin N."/>
            <person name="Tatar D."/>
        </authorList>
    </citation>
    <scope>NUCLEOTIDE SEQUENCE [LARGE SCALE GENOMIC DNA]</scope>
    <source>
        <strain evidence="2 3">SB3404</strain>
    </source>
</reference>
<feature type="signal peptide" evidence="1">
    <location>
        <begin position="1"/>
        <end position="20"/>
    </location>
</feature>
<evidence type="ECO:0000313" key="2">
    <source>
        <dbReference type="EMBL" id="NGO73857.1"/>
    </source>
</evidence>
<name>A0A6G4XAI8_9ACTN</name>
<dbReference type="RefSeq" id="WP_165303450.1">
    <property type="nucleotide sequence ID" value="NZ_JAAKZZ010000944.1"/>
</dbReference>
<proteinExistence type="predicted"/>
<dbReference type="AlphaFoldDB" id="A0A6G4XAI8"/>